<reference evidence="13 14" key="1">
    <citation type="submission" date="2017-03" db="EMBL/GenBank/DDBJ databases">
        <authorList>
            <person name="Afonso C.L."/>
            <person name="Miller P.J."/>
            <person name="Scott M.A."/>
            <person name="Spackman E."/>
            <person name="Goraichik I."/>
            <person name="Dimitrov K.M."/>
            <person name="Suarez D.L."/>
            <person name="Swayne D.E."/>
        </authorList>
    </citation>
    <scope>NUCLEOTIDE SEQUENCE [LARGE SCALE GENOMIC DNA]</scope>
    <source>
        <strain evidence="13">PRJEB14757</strain>
    </source>
</reference>
<dbReference type="EMBL" id="FWEV01000115">
    <property type="protein sequence ID" value="SLM29893.1"/>
    <property type="molecule type" value="Genomic_DNA"/>
</dbReference>
<feature type="domain" description="Ribosomal RNA small subunit methyltransferase E PUA-like" evidence="12">
    <location>
        <begin position="18"/>
        <end position="63"/>
    </location>
</feature>
<dbReference type="InterPro" id="IPR046886">
    <property type="entry name" value="RsmE_MTase_dom"/>
</dbReference>
<dbReference type="GO" id="GO:0070042">
    <property type="term" value="F:rRNA (uridine-N3-)-methyltransferase activity"/>
    <property type="evidence" value="ECO:0007669"/>
    <property type="project" value="TreeGrafter"/>
</dbReference>
<keyword evidence="5 10" id="KW-0489">Methyltransferase</keyword>
<evidence type="ECO:0000256" key="5">
    <source>
        <dbReference type="ARBA" id="ARBA00022603"/>
    </source>
</evidence>
<dbReference type="PANTHER" id="PTHR30027">
    <property type="entry name" value="RIBOSOMAL RNA SMALL SUBUNIT METHYLTRANSFERASE E"/>
    <property type="match status" value="1"/>
</dbReference>
<evidence type="ECO:0000259" key="12">
    <source>
        <dbReference type="Pfam" id="PF20260"/>
    </source>
</evidence>
<dbReference type="InterPro" id="IPR029026">
    <property type="entry name" value="tRNA_m1G_MTases_N"/>
</dbReference>
<keyword evidence="6 10" id="KW-0808">Transferase</keyword>
<dbReference type="EC" id="2.1.1.193" evidence="10"/>
<proteinExistence type="inferred from homology"/>
<keyword evidence="3 10" id="KW-0963">Cytoplasm</keyword>
<keyword evidence="14" id="KW-1185">Reference proteome</keyword>
<dbReference type="Gene3D" id="3.40.1280.10">
    <property type="match status" value="1"/>
</dbReference>
<accession>A0A1W1HBS5</accession>
<protein>
    <recommendedName>
        <fullName evidence="10">Ribosomal RNA small subunit methyltransferase E</fullName>
        <ecNumber evidence="10">2.1.1.193</ecNumber>
    </recommendedName>
</protein>
<comment type="function">
    <text evidence="8 10">Specifically methylates the N3 position of the uracil ring of uridine 1498 (m3U1498) in 16S rRNA. Acts on the fully assembled 30S ribosomal subunit.</text>
</comment>
<organism evidence="13 14">
    <name type="scientific">Desulfamplus magnetovallimortis</name>
    <dbReference type="NCBI Taxonomy" id="1246637"/>
    <lineage>
        <taxon>Bacteria</taxon>
        <taxon>Pseudomonadati</taxon>
        <taxon>Thermodesulfobacteriota</taxon>
        <taxon>Desulfobacteria</taxon>
        <taxon>Desulfobacterales</taxon>
        <taxon>Desulfobacteraceae</taxon>
        <taxon>Desulfamplus</taxon>
    </lineage>
</organism>
<evidence type="ECO:0000256" key="9">
    <source>
        <dbReference type="ARBA" id="ARBA00047944"/>
    </source>
</evidence>
<evidence type="ECO:0000256" key="6">
    <source>
        <dbReference type="ARBA" id="ARBA00022679"/>
    </source>
</evidence>
<dbReference type="Pfam" id="PF04452">
    <property type="entry name" value="Methyltrans_RNA"/>
    <property type="match status" value="1"/>
</dbReference>
<dbReference type="PANTHER" id="PTHR30027:SF3">
    <property type="entry name" value="16S RRNA (URACIL(1498)-N(3))-METHYLTRANSFERASE"/>
    <property type="match status" value="1"/>
</dbReference>
<dbReference type="PIRSF" id="PIRSF015601">
    <property type="entry name" value="MTase_slr0722"/>
    <property type="match status" value="1"/>
</dbReference>
<dbReference type="SUPFAM" id="SSF88697">
    <property type="entry name" value="PUA domain-like"/>
    <property type="match status" value="1"/>
</dbReference>
<dbReference type="InterPro" id="IPR006700">
    <property type="entry name" value="RsmE"/>
</dbReference>
<dbReference type="GO" id="GO:0070475">
    <property type="term" value="P:rRNA base methylation"/>
    <property type="evidence" value="ECO:0007669"/>
    <property type="project" value="TreeGrafter"/>
</dbReference>
<dbReference type="InterPro" id="IPR029028">
    <property type="entry name" value="Alpha/beta_knot_MTases"/>
</dbReference>
<dbReference type="CDD" id="cd18084">
    <property type="entry name" value="RsmE-like"/>
    <property type="match status" value="1"/>
</dbReference>
<evidence type="ECO:0000256" key="2">
    <source>
        <dbReference type="ARBA" id="ARBA00005528"/>
    </source>
</evidence>
<dbReference type="Proteomes" id="UP000191931">
    <property type="component" value="Unassembled WGS sequence"/>
</dbReference>
<dbReference type="SUPFAM" id="SSF75217">
    <property type="entry name" value="alpha/beta knot"/>
    <property type="match status" value="1"/>
</dbReference>
<dbReference type="OrthoDB" id="9815641at2"/>
<name>A0A1W1HBS5_9BACT</name>
<keyword evidence="7 10" id="KW-0949">S-adenosyl-L-methionine</keyword>
<keyword evidence="4 10" id="KW-0698">rRNA processing</keyword>
<sequence>MHRFYIDKNNIKGTHAIITGQDSRHLASVMRLGSGDMVELADGNGCHYLARVESTSAGQTDLTILKTSHLKAESMAYIAIAQGVLKDKKMDTLLRQLTELGIMEWMPFFAKRSVPVPAPKKDGARVERWQKIAQEAMKQCGRSVLPKINPPSSFDDIMTISRQYDKKILFWERSESPLDLLRKKEESSETRSLKILIMTGPEGGFSEDEAKTATENGFISLSMGPRILRAETATVTACALVQNIFGDLGKKE</sequence>
<dbReference type="InterPro" id="IPR046887">
    <property type="entry name" value="RsmE_PUA-like"/>
</dbReference>
<comment type="similarity">
    <text evidence="2 10">Belongs to the RNA methyltransferase RsmE family.</text>
</comment>
<dbReference type="RefSeq" id="WP_080807014.1">
    <property type="nucleotide sequence ID" value="NZ_LT828556.1"/>
</dbReference>
<evidence type="ECO:0000256" key="4">
    <source>
        <dbReference type="ARBA" id="ARBA00022552"/>
    </source>
</evidence>
<evidence type="ECO:0000256" key="8">
    <source>
        <dbReference type="ARBA" id="ARBA00025699"/>
    </source>
</evidence>
<dbReference type="Pfam" id="PF20260">
    <property type="entry name" value="PUA_4"/>
    <property type="match status" value="1"/>
</dbReference>
<evidence type="ECO:0000256" key="10">
    <source>
        <dbReference type="PIRNR" id="PIRNR015601"/>
    </source>
</evidence>
<gene>
    <name evidence="13" type="ORF">MTBBW1_2010002</name>
</gene>
<dbReference type="GO" id="GO:0005737">
    <property type="term" value="C:cytoplasm"/>
    <property type="evidence" value="ECO:0007669"/>
    <property type="project" value="UniProtKB-SubCell"/>
</dbReference>
<dbReference type="NCBIfam" id="TIGR00046">
    <property type="entry name" value="RsmE family RNA methyltransferase"/>
    <property type="match status" value="1"/>
</dbReference>
<comment type="subcellular location">
    <subcellularLocation>
        <location evidence="1 10">Cytoplasm</location>
    </subcellularLocation>
</comment>
<evidence type="ECO:0000259" key="11">
    <source>
        <dbReference type="Pfam" id="PF04452"/>
    </source>
</evidence>
<dbReference type="STRING" id="1246637.MTBBW1_2010002"/>
<dbReference type="AlphaFoldDB" id="A0A1W1HBS5"/>
<feature type="domain" description="Ribosomal RNA small subunit methyltransferase E methyltransferase" evidence="11">
    <location>
        <begin position="77"/>
        <end position="242"/>
    </location>
</feature>
<evidence type="ECO:0000313" key="13">
    <source>
        <dbReference type="EMBL" id="SLM29893.1"/>
    </source>
</evidence>
<evidence type="ECO:0000313" key="14">
    <source>
        <dbReference type="Proteomes" id="UP000191931"/>
    </source>
</evidence>
<evidence type="ECO:0000256" key="7">
    <source>
        <dbReference type="ARBA" id="ARBA00022691"/>
    </source>
</evidence>
<dbReference type="InterPro" id="IPR015947">
    <property type="entry name" value="PUA-like_sf"/>
</dbReference>
<comment type="catalytic activity">
    <reaction evidence="9 10">
        <text>uridine(1498) in 16S rRNA + S-adenosyl-L-methionine = N(3)-methyluridine(1498) in 16S rRNA + S-adenosyl-L-homocysteine + H(+)</text>
        <dbReference type="Rhea" id="RHEA:42920"/>
        <dbReference type="Rhea" id="RHEA-COMP:10283"/>
        <dbReference type="Rhea" id="RHEA-COMP:10284"/>
        <dbReference type="ChEBI" id="CHEBI:15378"/>
        <dbReference type="ChEBI" id="CHEBI:57856"/>
        <dbReference type="ChEBI" id="CHEBI:59789"/>
        <dbReference type="ChEBI" id="CHEBI:65315"/>
        <dbReference type="ChEBI" id="CHEBI:74502"/>
        <dbReference type="EC" id="2.1.1.193"/>
    </reaction>
</comment>
<evidence type="ECO:0000256" key="1">
    <source>
        <dbReference type="ARBA" id="ARBA00004496"/>
    </source>
</evidence>
<evidence type="ECO:0000256" key="3">
    <source>
        <dbReference type="ARBA" id="ARBA00022490"/>
    </source>
</evidence>